<dbReference type="PROSITE" id="PS51257">
    <property type="entry name" value="PROKAR_LIPOPROTEIN"/>
    <property type="match status" value="1"/>
</dbReference>
<comment type="caution">
    <text evidence="8">The sequence shown here is derived from an EMBL/GenBank/DDBJ whole genome shotgun (WGS) entry which is preliminary data.</text>
</comment>
<accession>A0A646HMR4</accession>
<evidence type="ECO:0000256" key="5">
    <source>
        <dbReference type="ARBA" id="ARBA00023237"/>
    </source>
</evidence>
<protein>
    <submittedName>
        <fullName evidence="8">RagB/SusD family nutrient uptake outer membrane protein</fullName>
    </submittedName>
</protein>
<dbReference type="GO" id="GO:0009279">
    <property type="term" value="C:cell outer membrane"/>
    <property type="evidence" value="ECO:0007669"/>
    <property type="project" value="UniProtKB-SubCell"/>
</dbReference>
<keyword evidence="3" id="KW-0732">Signal</keyword>
<sequence length="601" mass="67145">MKKISLYISAAIVALSMSSCDLDSLSMKEADTTNFPKTTEQINQTLAGVYQNLNEISKNPQESYLYWSLLASDDMLGGGGLNDKLMQACDLLCNYGNNMTENFWKARYQGINRANTLIEALENVEMEATAKAQALGEAKFLRAFYYYELASMYGRVPLNLTSTAPDNTTPPSAAEIWGQILQDLYEASTTMPAQRLTNGHVDKYAAEAMLGRAWLFYTGFYCNGEEIKDLTSTNYSPMTEVALPNGTTLTKKMVSDLIDDCVNNGKSAGYTLVPDYRELWAYTNKYTVEDFPYTKGQNLKWAEDDNQANPESMFAIKFNKTASWNKGWGIGTCNGYALHFGVRGGQPYADTFPFGQGWGAGPVAPNLVNDWKVANPKNTDVREDASVKNVNDMPAYKHGGASWADFIQETDYYQMKLGPVACKTPVGSAYSKEYMEVFELAMYGLDGWLNDNYMQTGNIRDLVLIRYADVLLMQSELEENVAGMNEVHKRATGVANYYTSYSLADLQKERRWELAFEGTRWNDIRRWHIAAAALEKQTNQPIYTAGAESKNVAQNGGYTTRYNATAGFAKIPENQITLNHGMLQQNAGYTDASGEYNGWKE</sequence>
<dbReference type="Gene3D" id="1.25.40.390">
    <property type="match status" value="1"/>
</dbReference>
<evidence type="ECO:0000259" key="6">
    <source>
        <dbReference type="Pfam" id="PF07980"/>
    </source>
</evidence>
<keyword evidence="4" id="KW-0472">Membrane</keyword>
<dbReference type="RefSeq" id="WP_153113821.1">
    <property type="nucleotide sequence ID" value="NZ_VZAS01000147.1"/>
</dbReference>
<dbReference type="Pfam" id="PF14322">
    <property type="entry name" value="SusD-like_3"/>
    <property type="match status" value="1"/>
</dbReference>
<evidence type="ECO:0000259" key="7">
    <source>
        <dbReference type="Pfam" id="PF14322"/>
    </source>
</evidence>
<keyword evidence="5" id="KW-0998">Cell outer membrane</keyword>
<evidence type="ECO:0000256" key="2">
    <source>
        <dbReference type="ARBA" id="ARBA00006275"/>
    </source>
</evidence>
<dbReference type="Proteomes" id="UP000420635">
    <property type="component" value="Unassembled WGS sequence"/>
</dbReference>
<dbReference type="EMBL" id="VZBQ01000098">
    <property type="protein sequence ID" value="MQN89907.1"/>
    <property type="molecule type" value="Genomic_DNA"/>
</dbReference>
<dbReference type="InterPro" id="IPR033985">
    <property type="entry name" value="SusD-like_N"/>
</dbReference>
<evidence type="ECO:0000256" key="1">
    <source>
        <dbReference type="ARBA" id="ARBA00004442"/>
    </source>
</evidence>
<reference evidence="9" key="1">
    <citation type="submission" date="2019-09" db="EMBL/GenBank/DDBJ databases">
        <title>Distinct polysaccharide growth profiles of human intestinal Prevotella copri isolates.</title>
        <authorList>
            <person name="Fehlner-Peach H."/>
            <person name="Magnabosco C."/>
            <person name="Raghavan V."/>
            <person name="Scher J.U."/>
            <person name="Tett A."/>
            <person name="Cox L.M."/>
            <person name="Gottsegen C."/>
            <person name="Watters A."/>
            <person name="Wiltshire- Gordon J.D."/>
            <person name="Segata N."/>
            <person name="Bonneau R."/>
            <person name="Littman D.R."/>
        </authorList>
    </citation>
    <scope>NUCLEOTIDE SEQUENCE [LARGE SCALE GENOMIC DNA]</scope>
    <source>
        <strain evidence="9">iP54</strain>
    </source>
</reference>
<name>A0A646HMR4_9BACT</name>
<gene>
    <name evidence="8" type="ORF">F7D59_08615</name>
</gene>
<proteinExistence type="inferred from homology"/>
<comment type="subcellular location">
    <subcellularLocation>
        <location evidence="1">Cell outer membrane</location>
    </subcellularLocation>
</comment>
<dbReference type="InterPro" id="IPR011990">
    <property type="entry name" value="TPR-like_helical_dom_sf"/>
</dbReference>
<comment type="similarity">
    <text evidence="2">Belongs to the SusD family.</text>
</comment>
<evidence type="ECO:0000256" key="4">
    <source>
        <dbReference type="ARBA" id="ARBA00023136"/>
    </source>
</evidence>
<evidence type="ECO:0000256" key="3">
    <source>
        <dbReference type="ARBA" id="ARBA00022729"/>
    </source>
</evidence>
<organism evidence="8 9">
    <name type="scientific">Segatella copri</name>
    <dbReference type="NCBI Taxonomy" id="165179"/>
    <lineage>
        <taxon>Bacteria</taxon>
        <taxon>Pseudomonadati</taxon>
        <taxon>Bacteroidota</taxon>
        <taxon>Bacteroidia</taxon>
        <taxon>Bacteroidales</taxon>
        <taxon>Prevotellaceae</taxon>
        <taxon>Segatella</taxon>
    </lineage>
</organism>
<evidence type="ECO:0000313" key="9">
    <source>
        <dbReference type="Proteomes" id="UP000420635"/>
    </source>
</evidence>
<dbReference type="Pfam" id="PF07980">
    <property type="entry name" value="SusD_RagB"/>
    <property type="match status" value="1"/>
</dbReference>
<feature type="domain" description="SusD-like N-terminal" evidence="7">
    <location>
        <begin position="23"/>
        <end position="215"/>
    </location>
</feature>
<feature type="domain" description="RagB/SusD" evidence="6">
    <location>
        <begin position="354"/>
        <end position="589"/>
    </location>
</feature>
<dbReference type="AlphaFoldDB" id="A0A646HMR4"/>
<dbReference type="InterPro" id="IPR012944">
    <property type="entry name" value="SusD_RagB_dom"/>
</dbReference>
<dbReference type="SUPFAM" id="SSF48452">
    <property type="entry name" value="TPR-like"/>
    <property type="match status" value="1"/>
</dbReference>
<evidence type="ECO:0000313" key="8">
    <source>
        <dbReference type="EMBL" id="MQN89907.1"/>
    </source>
</evidence>